<feature type="coiled-coil region" evidence="1">
    <location>
        <begin position="26"/>
        <end position="67"/>
    </location>
</feature>
<evidence type="ECO:0000256" key="1">
    <source>
        <dbReference type="SAM" id="Coils"/>
    </source>
</evidence>
<dbReference type="EMBL" id="NCKW01015497">
    <property type="protein sequence ID" value="POM62794.1"/>
    <property type="molecule type" value="Genomic_DNA"/>
</dbReference>
<organism evidence="2 3">
    <name type="scientific">Phytophthora palmivora</name>
    <dbReference type="NCBI Taxonomy" id="4796"/>
    <lineage>
        <taxon>Eukaryota</taxon>
        <taxon>Sar</taxon>
        <taxon>Stramenopiles</taxon>
        <taxon>Oomycota</taxon>
        <taxon>Peronosporomycetes</taxon>
        <taxon>Peronosporales</taxon>
        <taxon>Peronosporaceae</taxon>
        <taxon>Phytophthora</taxon>
    </lineage>
</organism>
<evidence type="ECO:0008006" key="4">
    <source>
        <dbReference type="Google" id="ProtNLM"/>
    </source>
</evidence>
<protein>
    <recommendedName>
        <fullName evidence="4">M96 mating-specific protein family</fullName>
    </recommendedName>
</protein>
<comment type="caution">
    <text evidence="2">The sequence shown here is derived from an EMBL/GenBank/DDBJ whole genome shotgun (WGS) entry which is preliminary data.</text>
</comment>
<accession>A0A2P4XB61</accession>
<dbReference type="OrthoDB" id="114768at2759"/>
<evidence type="ECO:0000313" key="3">
    <source>
        <dbReference type="Proteomes" id="UP000237271"/>
    </source>
</evidence>
<gene>
    <name evidence="2" type="ORF">PHPALM_27999</name>
</gene>
<dbReference type="Proteomes" id="UP000237271">
    <property type="component" value="Unassembled WGS sequence"/>
</dbReference>
<dbReference type="AlphaFoldDB" id="A0A2P4XB61"/>
<name>A0A2P4XB61_9STRA</name>
<reference evidence="2 3" key="1">
    <citation type="journal article" date="2017" name="Genome Biol. Evol.">
        <title>Phytophthora megakarya and P. palmivora, closely related causal agents of cacao black pod rot, underwent increases in genome sizes and gene numbers by different mechanisms.</title>
        <authorList>
            <person name="Ali S.S."/>
            <person name="Shao J."/>
            <person name="Lary D.J."/>
            <person name="Kronmiller B."/>
            <person name="Shen D."/>
            <person name="Strem M.D."/>
            <person name="Amoako-Attah I."/>
            <person name="Akrofi A.Y."/>
            <person name="Begoude B.A."/>
            <person name="Ten Hoopen G.M."/>
            <person name="Coulibaly K."/>
            <person name="Kebe B.I."/>
            <person name="Melnick R.L."/>
            <person name="Guiltinan M.J."/>
            <person name="Tyler B.M."/>
            <person name="Meinhardt L.W."/>
            <person name="Bailey B.A."/>
        </authorList>
    </citation>
    <scope>NUCLEOTIDE SEQUENCE [LARGE SCALE GENOMIC DNA]</scope>
    <source>
        <strain evidence="3">sbr112.9</strain>
    </source>
</reference>
<proteinExistence type="predicted"/>
<sequence length="599" mass="67631">METRVVFLKMKKSLSTSGFEVEKKVALREKKKCLDAQEENKQLKTKLKFYSRQYETFQKTLAEFQQKELERVISGDLRVEIATGKQVQMFGCHLFDTMEGRLDARFHELEHAFQVMQQPMTSTDTDIIQTKNEKRGAVEFTRLELLPFENSAISATMWSAIEAGKFPDGEHSIVRRRSGDSVAVSTRVTVQASCGEVVIIDTHSVMKRFVTPQGNAFITEACSDWNVNSPALGAWRHSTREEGCFVVRSYDASPRFIPSLRTETQTLETRVAFLKLRATHAKLYEAFVTTTEEQQLWKATAMVERQKSQQAQEKNSELKLMIKRCKKTCDALQTALSTTNVKHMEVTMNTITARSLRVEMNTGYKLQTHSAAVFNWLKCRLSVRVCELEPIFRKIKVFTDSDHAQVDPRNCVDTASIAEFKHTRMLPFSANRTSGVAWEIMKLGGFPNECSATEHPDDILASEGCSSHPLNCGGTAELRSHCLKKKVAIPGGFAVLVESISEWLANPSSSDPWSYVTQESGWAFVYPLETKESANLCRIQTMLRLTTADSAEVGHYFQKQSLTQFTNAVGDVVIPSFRELLNSRHQLLDNALLDSPKSN</sequence>
<evidence type="ECO:0000313" key="2">
    <source>
        <dbReference type="EMBL" id="POM62794.1"/>
    </source>
</evidence>
<keyword evidence="1" id="KW-0175">Coiled coil</keyword>
<keyword evidence="3" id="KW-1185">Reference proteome</keyword>